<protein>
    <submittedName>
        <fullName evidence="1">Uncharacterized protein</fullName>
    </submittedName>
</protein>
<evidence type="ECO:0000313" key="1">
    <source>
        <dbReference type="EMBL" id="PIL33697.1"/>
    </source>
</evidence>
<proteinExistence type="predicted"/>
<accession>A0A2G8SIZ8</accession>
<name>A0A2G8SIZ8_9APHY</name>
<sequence>MVRELSFRTGRLGRLNDLHAEIARTVVERNGGRTVLPSLLAFAWPKMLPVKVHGDIARLLSPSVVRLMFHPDRSDALGSENVLRSIRNAAPFLEEVTSMGAHPSAMRVVDELVQFQHLRVVQVFAALPHDDIYALLSKLRLTELRVCIFLDPGSTIRPIKNESLRELTIHGAPPDLAAIFPAWSFPALQCAEIALLDQNLDGGADLHTPDLFAAIVAPLSPTALLTLDIAVGVTHPSSRARSAALPLAQFLRPTFQLRGLRSLRLTITGHVALSADDDVFAELAASWPSLCALQLEFRAWHADGPVPTPLVLLSLARSCPDLQKLVLPYLDHAVELEALPQRNVLEAAAHPLRQLFIADDRSKENITPEVAEALCDFVGGLFPRLSPHFRRYLREPRKAWTEVLNRLRGGRRR</sequence>
<organism evidence="1 2">
    <name type="scientific">Ganoderma sinense ZZ0214-1</name>
    <dbReference type="NCBI Taxonomy" id="1077348"/>
    <lineage>
        <taxon>Eukaryota</taxon>
        <taxon>Fungi</taxon>
        <taxon>Dikarya</taxon>
        <taxon>Basidiomycota</taxon>
        <taxon>Agaricomycotina</taxon>
        <taxon>Agaricomycetes</taxon>
        <taxon>Polyporales</taxon>
        <taxon>Polyporaceae</taxon>
        <taxon>Ganoderma</taxon>
    </lineage>
</organism>
<evidence type="ECO:0000313" key="2">
    <source>
        <dbReference type="Proteomes" id="UP000230002"/>
    </source>
</evidence>
<reference evidence="1 2" key="1">
    <citation type="journal article" date="2015" name="Sci. Rep.">
        <title>Chromosome-level genome map provides insights into diverse defense mechanisms in the medicinal fungus Ganoderma sinense.</title>
        <authorList>
            <person name="Zhu Y."/>
            <person name="Xu J."/>
            <person name="Sun C."/>
            <person name="Zhou S."/>
            <person name="Xu H."/>
            <person name="Nelson D.R."/>
            <person name="Qian J."/>
            <person name="Song J."/>
            <person name="Luo H."/>
            <person name="Xiang L."/>
            <person name="Li Y."/>
            <person name="Xu Z."/>
            <person name="Ji A."/>
            <person name="Wang L."/>
            <person name="Lu S."/>
            <person name="Hayward A."/>
            <person name="Sun W."/>
            <person name="Li X."/>
            <person name="Schwartz D.C."/>
            <person name="Wang Y."/>
            <person name="Chen S."/>
        </authorList>
    </citation>
    <scope>NUCLEOTIDE SEQUENCE [LARGE SCALE GENOMIC DNA]</scope>
    <source>
        <strain evidence="1 2">ZZ0214-1</strain>
    </source>
</reference>
<dbReference type="AlphaFoldDB" id="A0A2G8SIZ8"/>
<dbReference type="Proteomes" id="UP000230002">
    <property type="component" value="Unassembled WGS sequence"/>
</dbReference>
<dbReference type="EMBL" id="AYKW01000007">
    <property type="protein sequence ID" value="PIL33697.1"/>
    <property type="molecule type" value="Genomic_DNA"/>
</dbReference>
<dbReference type="STRING" id="1077348.A0A2G8SIZ8"/>
<dbReference type="OrthoDB" id="3543113at2759"/>
<comment type="caution">
    <text evidence="1">The sequence shown here is derived from an EMBL/GenBank/DDBJ whole genome shotgun (WGS) entry which is preliminary data.</text>
</comment>
<gene>
    <name evidence="1" type="ORF">GSI_04322</name>
</gene>
<keyword evidence="2" id="KW-1185">Reference proteome</keyword>